<gene>
    <name evidence="2" type="ORF">PSET11_01109</name>
</gene>
<keyword evidence="1" id="KW-0472">Membrane</keyword>
<dbReference type="EMBL" id="UXAU01000018">
    <property type="protein sequence ID" value="VDC23013.1"/>
    <property type="molecule type" value="Genomic_DNA"/>
</dbReference>
<proteinExistence type="predicted"/>
<feature type="transmembrane region" description="Helical" evidence="1">
    <location>
        <begin position="339"/>
        <end position="364"/>
    </location>
</feature>
<reference evidence="2 3" key="1">
    <citation type="submission" date="2018-11" db="EMBL/GenBank/DDBJ databases">
        <authorList>
            <person name="Criscuolo A."/>
        </authorList>
    </citation>
    <scope>NUCLEOTIDE SEQUENCE [LARGE SCALE GENOMIC DNA]</scope>
    <source>
        <strain evidence="2">AT11b</strain>
    </source>
</reference>
<dbReference type="Proteomes" id="UP000280861">
    <property type="component" value="Unassembled WGS sequence"/>
</dbReference>
<feature type="transmembrane region" description="Helical" evidence="1">
    <location>
        <begin position="131"/>
        <end position="159"/>
    </location>
</feature>
<feature type="transmembrane region" description="Helical" evidence="1">
    <location>
        <begin position="53"/>
        <end position="75"/>
    </location>
</feature>
<dbReference type="AlphaFoldDB" id="A0A3P5WHA9"/>
<feature type="transmembrane region" description="Helical" evidence="1">
    <location>
        <begin position="87"/>
        <end position="111"/>
    </location>
</feature>
<feature type="transmembrane region" description="Helical" evidence="1">
    <location>
        <begin position="376"/>
        <end position="399"/>
    </location>
</feature>
<sequence>MGDEMPQNLSWDFIPVGLLLGPFFLVTVIYLVLRWVVRIPGGGVSPVSVTQHALWVGVIGWLASSLQSAGMIGILPNNGDGPLTNALTIIPVLAWPILGVLAVHGIGQVSYPGHRLERRQATLEVRRIRDFLPVTLGWVTLAIFVLAALQIAVVATLPGFSPRPFSGGEVATLGADGRIAGLTVAAYLGLALLVLAMGTWAVLLLITRRRQLEALDPDDNATLRTIAMNRLLRTVATVASGLTAIAGNFAVRPEPENGSGSWTNVMGIVNLVVLLAMWRWAPPTLAFGSPANTRVQAAAIPESQPSTKLVVSLGPAMWLGAIVPMLLLLAVMGPLTQPAVIVAVGAAGVLGVLAFGEILLHVNYGATSASAERPPLIRAAAVVTGLALAVLAVAIVTVALRQAALGAPPDWVATAIAGAAVLLMAVGPIALLLRRRPLSDSTPGLDAALRGITLHRVLRTVTACSVVQAGVLFSVSAPSLQARWPLNPGPSAIIWQGAPLAGAFLIVLGIAVALVPLRRLITNQAPSVRSAADAVP</sequence>
<accession>A0A3P5WHA9</accession>
<feature type="transmembrane region" description="Helical" evidence="1">
    <location>
        <begin position="13"/>
        <end position="33"/>
    </location>
</feature>
<name>A0A3P5WHA9_9MICC</name>
<feature type="transmembrane region" description="Helical" evidence="1">
    <location>
        <begin position="454"/>
        <end position="473"/>
    </location>
</feature>
<dbReference type="RefSeq" id="WP_238989043.1">
    <property type="nucleotide sequence ID" value="NZ_JBHTMI010000014.1"/>
</dbReference>
<keyword evidence="1" id="KW-0812">Transmembrane</keyword>
<feature type="transmembrane region" description="Helical" evidence="1">
    <location>
        <begin position="309"/>
        <end position="333"/>
    </location>
</feature>
<evidence type="ECO:0000313" key="3">
    <source>
        <dbReference type="Proteomes" id="UP000280861"/>
    </source>
</evidence>
<evidence type="ECO:0000313" key="2">
    <source>
        <dbReference type="EMBL" id="VDC23013.1"/>
    </source>
</evidence>
<feature type="transmembrane region" description="Helical" evidence="1">
    <location>
        <begin position="179"/>
        <end position="206"/>
    </location>
</feature>
<feature type="transmembrane region" description="Helical" evidence="1">
    <location>
        <begin position="262"/>
        <end position="281"/>
    </location>
</feature>
<feature type="transmembrane region" description="Helical" evidence="1">
    <location>
        <begin position="493"/>
        <end position="517"/>
    </location>
</feature>
<feature type="transmembrane region" description="Helical" evidence="1">
    <location>
        <begin position="231"/>
        <end position="250"/>
    </location>
</feature>
<evidence type="ECO:0000256" key="1">
    <source>
        <dbReference type="SAM" id="Phobius"/>
    </source>
</evidence>
<feature type="transmembrane region" description="Helical" evidence="1">
    <location>
        <begin position="411"/>
        <end position="433"/>
    </location>
</feature>
<organism evidence="2 3">
    <name type="scientific">Arthrobacter ulcerisalmonis</name>
    <dbReference type="NCBI Taxonomy" id="2483813"/>
    <lineage>
        <taxon>Bacteria</taxon>
        <taxon>Bacillati</taxon>
        <taxon>Actinomycetota</taxon>
        <taxon>Actinomycetes</taxon>
        <taxon>Micrococcales</taxon>
        <taxon>Micrococcaceae</taxon>
        <taxon>Arthrobacter</taxon>
    </lineage>
</organism>
<keyword evidence="3" id="KW-1185">Reference proteome</keyword>
<keyword evidence="1" id="KW-1133">Transmembrane helix</keyword>
<protein>
    <submittedName>
        <fullName evidence="2">Uncharacterized protein</fullName>
    </submittedName>
</protein>